<comment type="caution">
    <text evidence="1">The sequence shown here is derived from an EMBL/GenBank/DDBJ whole genome shotgun (WGS) entry which is preliminary data.</text>
</comment>
<organism evidence="1">
    <name type="scientific">Hexamita inflata</name>
    <dbReference type="NCBI Taxonomy" id="28002"/>
    <lineage>
        <taxon>Eukaryota</taxon>
        <taxon>Metamonada</taxon>
        <taxon>Diplomonadida</taxon>
        <taxon>Hexamitidae</taxon>
        <taxon>Hexamitinae</taxon>
        <taxon>Hexamita</taxon>
    </lineage>
</organism>
<proteinExistence type="predicted"/>
<evidence type="ECO:0000313" key="3">
    <source>
        <dbReference type="Proteomes" id="UP001642409"/>
    </source>
</evidence>
<reference evidence="1" key="1">
    <citation type="submission" date="2023-06" db="EMBL/GenBank/DDBJ databases">
        <authorList>
            <person name="Kurt Z."/>
        </authorList>
    </citation>
    <scope>NUCLEOTIDE SEQUENCE</scope>
</reference>
<name>A0AA86RB57_9EUKA</name>
<gene>
    <name evidence="2" type="ORF">HINF_LOCUS55745</name>
    <name evidence="1" type="ORF">HINF_LOCUS60567</name>
</gene>
<evidence type="ECO:0000313" key="1">
    <source>
        <dbReference type="EMBL" id="CAI9972922.1"/>
    </source>
</evidence>
<reference evidence="2 3" key="2">
    <citation type="submission" date="2024-07" db="EMBL/GenBank/DDBJ databases">
        <authorList>
            <person name="Akdeniz Z."/>
        </authorList>
    </citation>
    <scope>NUCLEOTIDE SEQUENCE [LARGE SCALE GENOMIC DNA]</scope>
</reference>
<accession>A0AA86RB57</accession>
<dbReference type="Gene3D" id="1.10.418.40">
    <property type="entry name" value="Autophagy protein 6/Beclin 1"/>
    <property type="match status" value="1"/>
</dbReference>
<protein>
    <submittedName>
        <fullName evidence="1">Uncharacterized protein</fullName>
    </submittedName>
</protein>
<dbReference type="AlphaFoldDB" id="A0AA86RB57"/>
<dbReference type="EMBL" id="CAXDID020000296">
    <property type="protein sequence ID" value="CAL6072686.1"/>
    <property type="molecule type" value="Genomic_DNA"/>
</dbReference>
<sequence length="354" mass="41336">MQCQVCQQIIDVCKLIDSDSEDLPDKEPVQLIIPDEAQTICQKCYQKARQYQQYTLQQAKEQIGLLQCQIDQFQRQQSIPVFTGQVSDFNKYNEQLAKTDDSPQQQLEQHMHYDPDQSKFDPEQFPAQNTNLLKIKFDYYNKPVLRNLFSISEADCSFCGFRLSGQEHQPVSLDEINAGLIHVSYLLSYFQKRLQIDQYKFIPALPAPLFYIPTEKPGYYQFFYKYQNQIMKKIKTAQQSVISACCYTQIIGFLVQIAKKLEIQLPHAVSLPSWALFILNQADIERRRSEFVDIGVVLQSQFACRFEEYDYAVFDIEGKKVKSFFEDNQAGAELQRIFVQEVLAIIDLIIEKWQ</sequence>
<keyword evidence="3" id="KW-1185">Reference proteome</keyword>
<dbReference type="Proteomes" id="UP001642409">
    <property type="component" value="Unassembled WGS sequence"/>
</dbReference>
<evidence type="ECO:0000313" key="2">
    <source>
        <dbReference type="EMBL" id="CAL6072686.1"/>
    </source>
</evidence>
<dbReference type="InterPro" id="IPR038274">
    <property type="entry name" value="Atg6/Beclin_C_sf"/>
</dbReference>
<dbReference type="EMBL" id="CATOUU010001116">
    <property type="protein sequence ID" value="CAI9972922.1"/>
    <property type="molecule type" value="Genomic_DNA"/>
</dbReference>